<protein>
    <submittedName>
        <fullName evidence="2">Uncharacterized protein</fullName>
    </submittedName>
</protein>
<feature type="transmembrane region" description="Helical" evidence="1">
    <location>
        <begin position="12"/>
        <end position="34"/>
    </location>
</feature>
<feature type="transmembrane region" description="Helical" evidence="1">
    <location>
        <begin position="241"/>
        <end position="260"/>
    </location>
</feature>
<evidence type="ECO:0000313" key="3">
    <source>
        <dbReference type="Proteomes" id="UP001177023"/>
    </source>
</evidence>
<dbReference type="Proteomes" id="UP001177023">
    <property type="component" value="Unassembled WGS sequence"/>
</dbReference>
<keyword evidence="3" id="KW-1185">Reference proteome</keyword>
<dbReference type="PROSITE" id="PS51257">
    <property type="entry name" value="PROKAR_LIPOPROTEIN"/>
    <property type="match status" value="1"/>
</dbReference>
<feature type="transmembrane region" description="Helical" evidence="1">
    <location>
        <begin position="217"/>
        <end position="235"/>
    </location>
</feature>
<keyword evidence="1" id="KW-1133">Transmembrane helix</keyword>
<feature type="non-terminal residue" evidence="2">
    <location>
        <position position="1"/>
    </location>
</feature>
<feature type="transmembrane region" description="Helical" evidence="1">
    <location>
        <begin position="178"/>
        <end position="205"/>
    </location>
</feature>
<keyword evidence="1" id="KW-0812">Transmembrane</keyword>
<name>A0AA36C9X2_9BILA</name>
<gene>
    <name evidence="2" type="ORF">MSPICULIGERA_LOCUS3318</name>
</gene>
<reference evidence="2" key="1">
    <citation type="submission" date="2023-06" db="EMBL/GenBank/DDBJ databases">
        <authorList>
            <person name="Delattre M."/>
        </authorList>
    </citation>
    <scope>NUCLEOTIDE SEQUENCE</scope>
    <source>
        <strain evidence="2">AF72</strain>
    </source>
</reference>
<sequence length="277" mass="30391">MVSTRSLSWTCVLVQLVLSCACLLGSLAIIAAILQSKSVYPERETPSAEWWLLSALSLFMIGASILAMFGLAARNTHLILPHIFLLGLCSVFVGWCLYTVVSNPDPADFNWCPSTPKMSTADVQTGTTHPATAFSILAAELFYLVAGAIWIGSLSRSTPDVVYQLREFYAPLSVFPQFAGWVCTGLILLILVLIISLSCVFIGLVRSVPRVIYHHCFLLYAQWPMTLMILVGGVVDWGPFHVAVMLLIYFSGLAGFAHLYHYVTWIPTFGVAIIHSA</sequence>
<keyword evidence="1" id="KW-0472">Membrane</keyword>
<evidence type="ECO:0000256" key="1">
    <source>
        <dbReference type="SAM" id="Phobius"/>
    </source>
</evidence>
<proteinExistence type="predicted"/>
<feature type="transmembrane region" description="Helical" evidence="1">
    <location>
        <begin position="50"/>
        <end position="71"/>
    </location>
</feature>
<organism evidence="2 3">
    <name type="scientific">Mesorhabditis spiculigera</name>
    <dbReference type="NCBI Taxonomy" id="96644"/>
    <lineage>
        <taxon>Eukaryota</taxon>
        <taxon>Metazoa</taxon>
        <taxon>Ecdysozoa</taxon>
        <taxon>Nematoda</taxon>
        <taxon>Chromadorea</taxon>
        <taxon>Rhabditida</taxon>
        <taxon>Rhabditina</taxon>
        <taxon>Rhabditomorpha</taxon>
        <taxon>Rhabditoidea</taxon>
        <taxon>Rhabditidae</taxon>
        <taxon>Mesorhabditinae</taxon>
        <taxon>Mesorhabditis</taxon>
    </lineage>
</organism>
<evidence type="ECO:0000313" key="2">
    <source>
        <dbReference type="EMBL" id="CAJ0564645.1"/>
    </source>
</evidence>
<accession>A0AA36C9X2</accession>
<dbReference type="EMBL" id="CATQJA010000898">
    <property type="protein sequence ID" value="CAJ0564645.1"/>
    <property type="molecule type" value="Genomic_DNA"/>
</dbReference>
<feature type="transmembrane region" description="Helical" evidence="1">
    <location>
        <begin position="83"/>
        <end position="101"/>
    </location>
</feature>
<dbReference type="AlphaFoldDB" id="A0AA36C9X2"/>
<comment type="caution">
    <text evidence="2">The sequence shown here is derived from an EMBL/GenBank/DDBJ whole genome shotgun (WGS) entry which is preliminary data.</text>
</comment>